<proteinExistence type="predicted"/>
<evidence type="ECO:0000256" key="1">
    <source>
        <dbReference type="SAM" id="SignalP"/>
    </source>
</evidence>
<evidence type="ECO:0000313" key="3">
    <source>
        <dbReference type="Proteomes" id="UP000443153"/>
    </source>
</evidence>
<dbReference type="Proteomes" id="UP000443153">
    <property type="component" value="Unassembled WGS sequence"/>
</dbReference>
<dbReference type="AlphaFoldDB" id="A0A6I2MQE2"/>
<dbReference type="OrthoDB" id="1427559at2"/>
<gene>
    <name evidence="2" type="ORF">GJ691_12810</name>
</gene>
<dbReference type="EMBL" id="WKJH01000021">
    <property type="protein sequence ID" value="MRX65039.1"/>
    <property type="molecule type" value="Genomic_DNA"/>
</dbReference>
<protein>
    <recommendedName>
        <fullName evidence="4">Lipoprotein</fullName>
    </recommendedName>
</protein>
<name>A0A6I2MQE2_9FLAO</name>
<comment type="caution">
    <text evidence="2">The sequence shown here is derived from an EMBL/GenBank/DDBJ whole genome shotgun (WGS) entry which is preliminary data.</text>
</comment>
<evidence type="ECO:0008006" key="4">
    <source>
        <dbReference type="Google" id="ProtNLM"/>
    </source>
</evidence>
<dbReference type="RefSeq" id="WP_154367489.1">
    <property type="nucleotide sequence ID" value="NZ_WKJH01000021.1"/>
</dbReference>
<sequence>MIIIYKYQMRILALSALLFTLASCNEKKKPKQEKDPINKEVKAPKDIISLNEASSIYNNYTKHRISVIENYELEQRAPEKEFIPARFVDFDYQTIKNYIAYVDHEASKAGVKEVTKLRLYFANYPNEGKFADGKKVVHPRQNSIFMVPTLDKNGENHGFYIGEDGKAKLISDWKQNNKMEMGANSLNPNIKSHASMIPSFTLNSSLLAGTSLVLNRGNGGPPPKSEF</sequence>
<keyword evidence="1" id="KW-0732">Signal</keyword>
<keyword evidence="3" id="KW-1185">Reference proteome</keyword>
<accession>A0A6I2MQE2</accession>
<feature type="chain" id="PRO_5026074930" description="Lipoprotein" evidence="1">
    <location>
        <begin position="25"/>
        <end position="227"/>
    </location>
</feature>
<organism evidence="2 3">
    <name type="scientific">Maribacter luteus</name>
    <dbReference type="NCBI Taxonomy" id="2594478"/>
    <lineage>
        <taxon>Bacteria</taxon>
        <taxon>Pseudomonadati</taxon>
        <taxon>Bacteroidota</taxon>
        <taxon>Flavobacteriia</taxon>
        <taxon>Flavobacteriales</taxon>
        <taxon>Flavobacteriaceae</taxon>
        <taxon>Maribacter</taxon>
    </lineage>
</organism>
<dbReference type="PROSITE" id="PS51257">
    <property type="entry name" value="PROKAR_LIPOPROTEIN"/>
    <property type="match status" value="1"/>
</dbReference>
<reference evidence="2 3" key="1">
    <citation type="submission" date="2019-11" db="EMBL/GenBank/DDBJ databases">
        <title>Maribacter lutea sp. nov., a marine bacterium isolated from intertidal sand.</title>
        <authorList>
            <person name="Liu A."/>
        </authorList>
    </citation>
    <scope>NUCLEOTIDE SEQUENCE [LARGE SCALE GENOMIC DNA]</scope>
    <source>
        <strain evidence="2 3">RZ05</strain>
    </source>
</reference>
<evidence type="ECO:0000313" key="2">
    <source>
        <dbReference type="EMBL" id="MRX65039.1"/>
    </source>
</evidence>
<feature type="signal peptide" evidence="1">
    <location>
        <begin position="1"/>
        <end position="24"/>
    </location>
</feature>